<gene>
    <name evidence="1" type="ORF">ACOLOM_LOCUS9193</name>
</gene>
<sequence length="62" mass="7217">MIQIGHKEDVRVVATKMPMKDILKIEYFTHEYGEGDCVLEYDDSYHSSDDTRTKKGHYCSDS</sequence>
<protein>
    <submittedName>
        <fullName evidence="1">12759_t:CDS:1</fullName>
    </submittedName>
</protein>
<organism evidence="1 2">
    <name type="scientific">Acaulospora colombiana</name>
    <dbReference type="NCBI Taxonomy" id="27376"/>
    <lineage>
        <taxon>Eukaryota</taxon>
        <taxon>Fungi</taxon>
        <taxon>Fungi incertae sedis</taxon>
        <taxon>Mucoromycota</taxon>
        <taxon>Glomeromycotina</taxon>
        <taxon>Glomeromycetes</taxon>
        <taxon>Diversisporales</taxon>
        <taxon>Acaulosporaceae</taxon>
        <taxon>Acaulospora</taxon>
    </lineage>
</organism>
<feature type="non-terminal residue" evidence="1">
    <location>
        <position position="62"/>
    </location>
</feature>
<accession>A0ACA9NUV6</accession>
<name>A0ACA9NUV6_9GLOM</name>
<dbReference type="EMBL" id="CAJVPT010025912">
    <property type="protein sequence ID" value="CAG8677259.1"/>
    <property type="molecule type" value="Genomic_DNA"/>
</dbReference>
<reference evidence="1" key="1">
    <citation type="submission" date="2021-06" db="EMBL/GenBank/DDBJ databases">
        <authorList>
            <person name="Kallberg Y."/>
            <person name="Tangrot J."/>
            <person name="Rosling A."/>
        </authorList>
    </citation>
    <scope>NUCLEOTIDE SEQUENCE</scope>
    <source>
        <strain evidence="1">CL356</strain>
    </source>
</reference>
<comment type="caution">
    <text evidence="1">The sequence shown here is derived from an EMBL/GenBank/DDBJ whole genome shotgun (WGS) entry which is preliminary data.</text>
</comment>
<proteinExistence type="predicted"/>
<evidence type="ECO:0000313" key="1">
    <source>
        <dbReference type="EMBL" id="CAG8677259.1"/>
    </source>
</evidence>
<evidence type="ECO:0000313" key="2">
    <source>
        <dbReference type="Proteomes" id="UP000789525"/>
    </source>
</evidence>
<keyword evidence="2" id="KW-1185">Reference proteome</keyword>
<dbReference type="Proteomes" id="UP000789525">
    <property type="component" value="Unassembled WGS sequence"/>
</dbReference>